<feature type="domain" description="SIAH-type" evidence="5">
    <location>
        <begin position="258"/>
        <end position="316"/>
    </location>
</feature>
<keyword evidence="3" id="KW-0862">Zinc</keyword>
<dbReference type="SUPFAM" id="SSF49599">
    <property type="entry name" value="TRAF domain-like"/>
    <property type="match status" value="2"/>
</dbReference>
<evidence type="ECO:0000256" key="3">
    <source>
        <dbReference type="ARBA" id="ARBA00022833"/>
    </source>
</evidence>
<dbReference type="Pfam" id="PF21361">
    <property type="entry name" value="Sina_ZnF"/>
    <property type="match status" value="2"/>
</dbReference>
<protein>
    <recommendedName>
        <fullName evidence="5">SIAH-type domain-containing protein</fullName>
    </recommendedName>
</protein>
<reference evidence="6" key="1">
    <citation type="submission" date="2022-01" db="EMBL/GenBank/DDBJ databases">
        <authorList>
            <person name="King R."/>
        </authorList>
    </citation>
    <scope>NUCLEOTIDE SEQUENCE</scope>
</reference>
<dbReference type="GO" id="GO:0005737">
    <property type="term" value="C:cytoplasm"/>
    <property type="evidence" value="ECO:0007669"/>
    <property type="project" value="TreeGrafter"/>
</dbReference>
<dbReference type="Gene3D" id="3.30.40.10">
    <property type="entry name" value="Zinc/RING finger domain, C3HC4 (zinc finger)"/>
    <property type="match status" value="2"/>
</dbReference>
<dbReference type="GO" id="GO:0008270">
    <property type="term" value="F:zinc ion binding"/>
    <property type="evidence" value="ECO:0007669"/>
    <property type="project" value="UniProtKB-KW"/>
</dbReference>
<evidence type="ECO:0000256" key="1">
    <source>
        <dbReference type="ARBA" id="ARBA00022723"/>
    </source>
</evidence>
<evidence type="ECO:0000313" key="6">
    <source>
        <dbReference type="EMBL" id="CAH1100321.1"/>
    </source>
</evidence>
<dbReference type="AlphaFoldDB" id="A0A9P0CFG3"/>
<dbReference type="InterPro" id="IPR004162">
    <property type="entry name" value="SINA-like_animal"/>
</dbReference>
<dbReference type="PANTHER" id="PTHR45877:SF2">
    <property type="entry name" value="E3 UBIQUITIN-PROTEIN LIGASE SINA-RELATED"/>
    <property type="match status" value="1"/>
</dbReference>
<keyword evidence="7" id="KW-1185">Reference proteome</keyword>
<accession>A0A9P0CFG3</accession>
<dbReference type="Proteomes" id="UP001153636">
    <property type="component" value="Chromosome 10"/>
</dbReference>
<evidence type="ECO:0000259" key="5">
    <source>
        <dbReference type="PROSITE" id="PS51081"/>
    </source>
</evidence>
<evidence type="ECO:0000256" key="2">
    <source>
        <dbReference type="ARBA" id="ARBA00022771"/>
    </source>
</evidence>
<dbReference type="GO" id="GO:0043161">
    <property type="term" value="P:proteasome-mediated ubiquitin-dependent protein catabolic process"/>
    <property type="evidence" value="ECO:0007669"/>
    <property type="project" value="TreeGrafter"/>
</dbReference>
<evidence type="ECO:0000256" key="4">
    <source>
        <dbReference type="PROSITE-ProRule" id="PRU00455"/>
    </source>
</evidence>
<name>A0A9P0CFG3_9CUCU</name>
<dbReference type="InterPro" id="IPR013083">
    <property type="entry name" value="Znf_RING/FYVE/PHD"/>
</dbReference>
<dbReference type="InterPro" id="IPR013010">
    <property type="entry name" value="Znf_SIAH"/>
</dbReference>
<dbReference type="OrthoDB" id="6768780at2759"/>
<dbReference type="EMBL" id="OV651822">
    <property type="protein sequence ID" value="CAH1100321.1"/>
    <property type="molecule type" value="Genomic_DNA"/>
</dbReference>
<keyword evidence="1" id="KW-0479">Metal-binding</keyword>
<dbReference type="GO" id="GO:0061630">
    <property type="term" value="F:ubiquitin protein ligase activity"/>
    <property type="evidence" value="ECO:0007669"/>
    <property type="project" value="TreeGrafter"/>
</dbReference>
<sequence length="430" mass="49926">MFHIPQYVLEKLRCSICGSYLSSKPLMVRVEDQQVCGKCYKLLPTEEKEKCVRQIGLESIAEIIQFPCRYNTQGCSHTFNWCDEKEHEATCPYRSLISFSSERARYSNLDSINTFLHNDNEIICESDQIKAILLYDIKENTYTNEAKCLKYSLNIKGNCDHTITIKNNNTNEATGDVEIRMNGNIFLGKRPEVVYSDIKVKPIEHNIYETLTDYDLRDKKCTNCGNHNVKNHCLLGHSSCNKCQGNVCVECVKLLEKDSKTLCKNYPKGCRETLQFDNAHRHEVNCQYNDFKCILDPCNVITTLPNFKEHIKNDHSSEIFLTNEINKKFVNKDETIVIFYYGSIFKCVYFYYKTFVEFYVTFVGSSDEAVNYFFEITINLNGSLITKRSKCSNWNDVMLEKGITFDRVELLGDHEKKLNIQVNLKILNKK</sequence>
<dbReference type="PANTHER" id="PTHR45877">
    <property type="entry name" value="E3 UBIQUITIN-PROTEIN LIGASE SIAH2"/>
    <property type="match status" value="1"/>
</dbReference>
<keyword evidence="2 4" id="KW-0863">Zinc-finger</keyword>
<organism evidence="6 7">
    <name type="scientific">Psylliodes chrysocephalus</name>
    <dbReference type="NCBI Taxonomy" id="3402493"/>
    <lineage>
        <taxon>Eukaryota</taxon>
        <taxon>Metazoa</taxon>
        <taxon>Ecdysozoa</taxon>
        <taxon>Arthropoda</taxon>
        <taxon>Hexapoda</taxon>
        <taxon>Insecta</taxon>
        <taxon>Pterygota</taxon>
        <taxon>Neoptera</taxon>
        <taxon>Endopterygota</taxon>
        <taxon>Coleoptera</taxon>
        <taxon>Polyphaga</taxon>
        <taxon>Cucujiformia</taxon>
        <taxon>Chrysomeloidea</taxon>
        <taxon>Chrysomelidae</taxon>
        <taxon>Galerucinae</taxon>
        <taxon>Alticini</taxon>
        <taxon>Psylliodes</taxon>
    </lineage>
</organism>
<gene>
    <name evidence="6" type="ORF">PSYICH_LOCUS1684</name>
</gene>
<proteinExistence type="predicted"/>
<dbReference type="PROSITE" id="PS51081">
    <property type="entry name" value="ZF_SIAH"/>
    <property type="match status" value="1"/>
</dbReference>
<dbReference type="GO" id="GO:0031624">
    <property type="term" value="F:ubiquitin conjugating enzyme binding"/>
    <property type="evidence" value="ECO:0007669"/>
    <property type="project" value="TreeGrafter"/>
</dbReference>
<evidence type="ECO:0000313" key="7">
    <source>
        <dbReference type="Proteomes" id="UP001153636"/>
    </source>
</evidence>